<evidence type="ECO:0000313" key="10">
    <source>
        <dbReference type="Proteomes" id="UP001262032"/>
    </source>
</evidence>
<dbReference type="GO" id="GO:0005886">
    <property type="term" value="C:plasma membrane"/>
    <property type="evidence" value="ECO:0007669"/>
    <property type="project" value="UniProtKB-SubCell"/>
</dbReference>
<evidence type="ECO:0000256" key="5">
    <source>
        <dbReference type="ARBA" id="ARBA00023136"/>
    </source>
</evidence>
<evidence type="ECO:0000256" key="7">
    <source>
        <dbReference type="SAM" id="MobiDB-lite"/>
    </source>
</evidence>
<dbReference type="InterPro" id="IPR002994">
    <property type="entry name" value="Surf1/Shy1"/>
</dbReference>
<dbReference type="Pfam" id="PF02104">
    <property type="entry name" value="SURF1"/>
    <property type="match status" value="1"/>
</dbReference>
<organism evidence="9 10">
    <name type="scientific">Pseudarthrobacter oxydans</name>
    <name type="common">Arthrobacter oxydans</name>
    <dbReference type="NCBI Taxonomy" id="1671"/>
    <lineage>
        <taxon>Bacteria</taxon>
        <taxon>Bacillati</taxon>
        <taxon>Actinomycetota</taxon>
        <taxon>Actinomycetes</taxon>
        <taxon>Micrococcales</taxon>
        <taxon>Micrococcaceae</taxon>
        <taxon>Pseudarthrobacter</taxon>
    </lineage>
</organism>
<dbReference type="PANTHER" id="PTHR23427:SF2">
    <property type="entry name" value="SURFEIT LOCUS PROTEIN 1"/>
    <property type="match status" value="1"/>
</dbReference>
<dbReference type="PANTHER" id="PTHR23427">
    <property type="entry name" value="SURFEIT LOCUS PROTEIN"/>
    <property type="match status" value="1"/>
</dbReference>
<dbReference type="AlphaFoldDB" id="A0AAW8NDR8"/>
<dbReference type="EMBL" id="JAVDWN010000017">
    <property type="protein sequence ID" value="MDR7165676.1"/>
    <property type="molecule type" value="Genomic_DNA"/>
</dbReference>
<dbReference type="CDD" id="cd06662">
    <property type="entry name" value="SURF1"/>
    <property type="match status" value="1"/>
</dbReference>
<keyword evidence="6" id="KW-1003">Cell membrane</keyword>
<feature type="transmembrane region" description="Helical" evidence="6">
    <location>
        <begin position="215"/>
        <end position="234"/>
    </location>
</feature>
<comment type="caution">
    <text evidence="6">Lacks conserved residue(s) required for the propagation of feature annotation.</text>
</comment>
<evidence type="ECO:0000256" key="8">
    <source>
        <dbReference type="SAM" id="SignalP"/>
    </source>
</evidence>
<keyword evidence="3 6" id="KW-0812">Transmembrane</keyword>
<feature type="chain" id="PRO_5043645208" description="SURF1-like protein" evidence="8">
    <location>
        <begin position="27"/>
        <end position="286"/>
    </location>
</feature>
<dbReference type="PROSITE" id="PS50895">
    <property type="entry name" value="SURF1"/>
    <property type="match status" value="1"/>
</dbReference>
<sequence length="286" mass="31430">MTYRFLFSRRWLGLLMLAALIASACAGLSKWQMDRRNQAVAEIQRVQENYGKTPVPFETVKRYFDAADPDMKWTTVTVAGQYLPQDQRIVRNRPNNSAPGYEVLVPFRLTSGETIVINRGWLPIGNTRSGYPDVVPAPPAGNVELLIRMKPSEPALEGRSAPEGQLASIALADYARQLNYPLLTGSYGLMAAESPAPGVAPQQLSMPAVQEGSNLSYALQWLTFGILAFVGFGYTARQQARITREERGEEGGGRSGPVLQARRKAQTRKGGSSDEEEDAILDRLGL</sequence>
<keyword evidence="4 6" id="KW-1133">Transmembrane helix</keyword>
<dbReference type="Proteomes" id="UP001262032">
    <property type="component" value="Unassembled WGS sequence"/>
</dbReference>
<evidence type="ECO:0000256" key="3">
    <source>
        <dbReference type="ARBA" id="ARBA00022692"/>
    </source>
</evidence>
<dbReference type="RefSeq" id="WP_310258287.1">
    <property type="nucleotide sequence ID" value="NZ_JAVDWN010000017.1"/>
</dbReference>
<feature type="region of interest" description="Disordered" evidence="7">
    <location>
        <begin position="243"/>
        <end position="286"/>
    </location>
</feature>
<comment type="caution">
    <text evidence="9">The sequence shown here is derived from an EMBL/GenBank/DDBJ whole genome shotgun (WGS) entry which is preliminary data.</text>
</comment>
<name>A0AAW8NDR8_PSEOX</name>
<keyword evidence="8" id="KW-0732">Signal</keyword>
<evidence type="ECO:0000256" key="2">
    <source>
        <dbReference type="ARBA" id="ARBA00007165"/>
    </source>
</evidence>
<accession>A0AAW8NDR8</accession>
<protein>
    <recommendedName>
        <fullName evidence="6">SURF1-like protein</fullName>
    </recommendedName>
</protein>
<evidence type="ECO:0000256" key="1">
    <source>
        <dbReference type="ARBA" id="ARBA00004370"/>
    </source>
</evidence>
<proteinExistence type="inferred from homology"/>
<comment type="similarity">
    <text evidence="2 6">Belongs to the SURF1 family.</text>
</comment>
<evidence type="ECO:0000313" key="9">
    <source>
        <dbReference type="EMBL" id="MDR7165676.1"/>
    </source>
</evidence>
<dbReference type="PROSITE" id="PS51257">
    <property type="entry name" value="PROKAR_LIPOPROTEIN"/>
    <property type="match status" value="1"/>
</dbReference>
<gene>
    <name evidence="9" type="ORF">J2X12_003730</name>
</gene>
<keyword evidence="5 6" id="KW-0472">Membrane</keyword>
<feature type="compositionally biased region" description="Basic and acidic residues" evidence="7">
    <location>
        <begin position="243"/>
        <end position="252"/>
    </location>
</feature>
<comment type="subcellular location">
    <subcellularLocation>
        <location evidence="6">Cell membrane</location>
        <topology evidence="6">Multi-pass membrane protein</topology>
    </subcellularLocation>
    <subcellularLocation>
        <location evidence="1">Membrane</location>
    </subcellularLocation>
</comment>
<evidence type="ECO:0000256" key="6">
    <source>
        <dbReference type="RuleBase" id="RU363076"/>
    </source>
</evidence>
<evidence type="ECO:0000256" key="4">
    <source>
        <dbReference type="ARBA" id="ARBA00022989"/>
    </source>
</evidence>
<reference evidence="9" key="1">
    <citation type="submission" date="2023-07" db="EMBL/GenBank/DDBJ databases">
        <title>Sorghum-associated microbial communities from plants grown in Nebraska, USA.</title>
        <authorList>
            <person name="Schachtman D."/>
        </authorList>
    </citation>
    <scope>NUCLEOTIDE SEQUENCE</scope>
    <source>
        <strain evidence="9">BE261</strain>
    </source>
</reference>
<dbReference type="InterPro" id="IPR045214">
    <property type="entry name" value="Surf1/Surf4"/>
</dbReference>
<feature type="signal peptide" evidence="8">
    <location>
        <begin position="1"/>
        <end position="26"/>
    </location>
</feature>